<keyword evidence="3" id="KW-1185">Reference proteome</keyword>
<dbReference type="Gramene" id="TuG1812G0300001387.01.T01">
    <property type="protein sequence ID" value="TuG1812G0300001387.01.T01.cds402133"/>
    <property type="gene ID" value="TuG1812G0300001387.01"/>
</dbReference>
<proteinExistence type="predicted"/>
<keyword evidence="1" id="KW-0472">Membrane</keyword>
<accession>A0A8R7PNW6</accession>
<reference evidence="3" key="1">
    <citation type="journal article" date="2013" name="Nature">
        <title>Draft genome of the wheat A-genome progenitor Triticum urartu.</title>
        <authorList>
            <person name="Ling H.Q."/>
            <person name="Zhao S."/>
            <person name="Liu D."/>
            <person name="Wang J."/>
            <person name="Sun H."/>
            <person name="Zhang C."/>
            <person name="Fan H."/>
            <person name="Li D."/>
            <person name="Dong L."/>
            <person name="Tao Y."/>
            <person name="Gao C."/>
            <person name="Wu H."/>
            <person name="Li Y."/>
            <person name="Cui Y."/>
            <person name="Guo X."/>
            <person name="Zheng S."/>
            <person name="Wang B."/>
            <person name="Yu K."/>
            <person name="Liang Q."/>
            <person name="Yang W."/>
            <person name="Lou X."/>
            <person name="Chen J."/>
            <person name="Feng M."/>
            <person name="Jian J."/>
            <person name="Zhang X."/>
            <person name="Luo G."/>
            <person name="Jiang Y."/>
            <person name="Liu J."/>
            <person name="Wang Z."/>
            <person name="Sha Y."/>
            <person name="Zhang B."/>
            <person name="Wu H."/>
            <person name="Tang D."/>
            <person name="Shen Q."/>
            <person name="Xue P."/>
            <person name="Zou S."/>
            <person name="Wang X."/>
            <person name="Liu X."/>
            <person name="Wang F."/>
            <person name="Yang Y."/>
            <person name="An X."/>
            <person name="Dong Z."/>
            <person name="Zhang K."/>
            <person name="Zhang X."/>
            <person name="Luo M.C."/>
            <person name="Dvorak J."/>
            <person name="Tong Y."/>
            <person name="Wang J."/>
            <person name="Yang H."/>
            <person name="Li Z."/>
            <person name="Wang D."/>
            <person name="Zhang A."/>
            <person name="Wang J."/>
        </authorList>
    </citation>
    <scope>NUCLEOTIDE SEQUENCE</scope>
    <source>
        <strain evidence="3">cv. G1812</strain>
    </source>
</reference>
<protein>
    <submittedName>
        <fullName evidence="2">Uncharacterized protein</fullName>
    </submittedName>
</protein>
<dbReference type="AlphaFoldDB" id="A0A8R7PNW6"/>
<dbReference type="EnsemblPlants" id="TuG1812G0300001387.01.T01">
    <property type="protein sequence ID" value="TuG1812G0300001387.01.T01.cds402133"/>
    <property type="gene ID" value="TuG1812G0300001387.01"/>
</dbReference>
<feature type="transmembrane region" description="Helical" evidence="1">
    <location>
        <begin position="41"/>
        <end position="59"/>
    </location>
</feature>
<reference evidence="2" key="3">
    <citation type="submission" date="2022-06" db="UniProtKB">
        <authorList>
            <consortium name="EnsemblPlants"/>
        </authorList>
    </citation>
    <scope>IDENTIFICATION</scope>
</reference>
<evidence type="ECO:0000256" key="1">
    <source>
        <dbReference type="SAM" id="Phobius"/>
    </source>
</evidence>
<evidence type="ECO:0000313" key="3">
    <source>
        <dbReference type="Proteomes" id="UP000015106"/>
    </source>
</evidence>
<evidence type="ECO:0000313" key="2">
    <source>
        <dbReference type="EnsemblPlants" id="TuG1812G0300001387.01.T01.cds402133"/>
    </source>
</evidence>
<reference evidence="2" key="2">
    <citation type="submission" date="2018-03" db="EMBL/GenBank/DDBJ databases">
        <title>The Triticum urartu genome reveals the dynamic nature of wheat genome evolution.</title>
        <authorList>
            <person name="Ling H."/>
            <person name="Ma B."/>
            <person name="Shi X."/>
            <person name="Liu H."/>
            <person name="Dong L."/>
            <person name="Sun H."/>
            <person name="Cao Y."/>
            <person name="Gao Q."/>
            <person name="Zheng S."/>
            <person name="Li Y."/>
            <person name="Yu Y."/>
            <person name="Du H."/>
            <person name="Qi M."/>
            <person name="Li Y."/>
            <person name="Yu H."/>
            <person name="Cui Y."/>
            <person name="Wang N."/>
            <person name="Chen C."/>
            <person name="Wu H."/>
            <person name="Zhao Y."/>
            <person name="Zhang J."/>
            <person name="Li Y."/>
            <person name="Zhou W."/>
            <person name="Zhang B."/>
            <person name="Hu W."/>
            <person name="Eijk M."/>
            <person name="Tang J."/>
            <person name="Witsenboer H."/>
            <person name="Zhao S."/>
            <person name="Li Z."/>
            <person name="Zhang A."/>
            <person name="Wang D."/>
            <person name="Liang C."/>
        </authorList>
    </citation>
    <scope>NUCLEOTIDE SEQUENCE [LARGE SCALE GENOMIC DNA]</scope>
    <source>
        <strain evidence="2">cv. G1812</strain>
    </source>
</reference>
<sequence length="61" mass="7090">MLRGASSRYVDYAWPSAVADGYLSIKLEASKTYNICTKLSHLLYLFYKIIILLLDFLYIHN</sequence>
<dbReference type="Proteomes" id="UP000015106">
    <property type="component" value="Chromosome 3"/>
</dbReference>
<keyword evidence="1" id="KW-1133">Transmembrane helix</keyword>
<name>A0A8R7PNW6_TRIUA</name>
<keyword evidence="1" id="KW-0812">Transmembrane</keyword>
<organism evidence="2 3">
    <name type="scientific">Triticum urartu</name>
    <name type="common">Red wild einkorn</name>
    <name type="synonym">Crithodium urartu</name>
    <dbReference type="NCBI Taxonomy" id="4572"/>
    <lineage>
        <taxon>Eukaryota</taxon>
        <taxon>Viridiplantae</taxon>
        <taxon>Streptophyta</taxon>
        <taxon>Embryophyta</taxon>
        <taxon>Tracheophyta</taxon>
        <taxon>Spermatophyta</taxon>
        <taxon>Magnoliopsida</taxon>
        <taxon>Liliopsida</taxon>
        <taxon>Poales</taxon>
        <taxon>Poaceae</taxon>
        <taxon>BOP clade</taxon>
        <taxon>Pooideae</taxon>
        <taxon>Triticodae</taxon>
        <taxon>Triticeae</taxon>
        <taxon>Triticinae</taxon>
        <taxon>Triticum</taxon>
    </lineage>
</organism>